<protein>
    <submittedName>
        <fullName evidence="2">5'-nucleotidase</fullName>
    </submittedName>
</protein>
<dbReference type="Proteomes" id="UP000219612">
    <property type="component" value="Unassembled WGS sequence"/>
</dbReference>
<dbReference type="Gene3D" id="2.60.40.10">
    <property type="entry name" value="Immunoglobulins"/>
    <property type="match status" value="1"/>
</dbReference>
<dbReference type="EMBL" id="OBDY01000001">
    <property type="protein sequence ID" value="SNY04985.1"/>
    <property type="molecule type" value="Genomic_DNA"/>
</dbReference>
<name>A0A285F125_9ACTN</name>
<dbReference type="InterPro" id="IPR013783">
    <property type="entry name" value="Ig-like_fold"/>
</dbReference>
<dbReference type="RefSeq" id="WP_097317683.1">
    <property type="nucleotide sequence ID" value="NZ_OBDY01000001.1"/>
</dbReference>
<accession>A0A285F125</accession>
<evidence type="ECO:0000313" key="3">
    <source>
        <dbReference type="Proteomes" id="UP000219612"/>
    </source>
</evidence>
<proteinExistence type="predicted"/>
<reference evidence="2 3" key="1">
    <citation type="submission" date="2017-09" db="EMBL/GenBank/DDBJ databases">
        <authorList>
            <person name="Ehlers B."/>
            <person name="Leendertz F.H."/>
        </authorList>
    </citation>
    <scope>NUCLEOTIDE SEQUENCE [LARGE SCALE GENOMIC DNA]</scope>
    <source>
        <strain evidence="2 3">CGMCC 4.6857</strain>
    </source>
</reference>
<feature type="signal peptide" evidence="1">
    <location>
        <begin position="1"/>
        <end position="24"/>
    </location>
</feature>
<feature type="chain" id="PRO_5012153880" evidence="1">
    <location>
        <begin position="25"/>
        <end position="338"/>
    </location>
</feature>
<keyword evidence="1" id="KW-0732">Signal</keyword>
<sequence length="338" mass="35742">MKIASLLSLTLAAGIVGVATPALAAGAAPVGSYTLDSLAIWPGQTVTLTQTALADDDVTDPALLTQTINWGDNTTTVATGAVTSWTHTYTTARSYPVEVALTDGEATGTGTFPAGSTVAVAAPTGTYSWKNSTVWTYESYQNLAVWNASNVPVNSDATWTSWGDDTRTLLRDGTSTTVEHWFGPGTWRPQVTVKNKQGKATPTTAPALSVVTDATPPSIALTYPASPNKASSWATIRGTAGDTQSGADIAAVFLWKYNTSGVEYYYNFGARSWVRYTGQNLNTLPDSVFGMSAVSASGTWSVPVTGLTKGWIIEPQYQAADKVGNWSDLSWRQITLNS</sequence>
<organism evidence="2 3">
    <name type="scientific">Paractinoplanes atraurantiacus</name>
    <dbReference type="NCBI Taxonomy" id="1036182"/>
    <lineage>
        <taxon>Bacteria</taxon>
        <taxon>Bacillati</taxon>
        <taxon>Actinomycetota</taxon>
        <taxon>Actinomycetes</taxon>
        <taxon>Micromonosporales</taxon>
        <taxon>Micromonosporaceae</taxon>
        <taxon>Paractinoplanes</taxon>
    </lineage>
</organism>
<dbReference type="AlphaFoldDB" id="A0A285F125"/>
<dbReference type="GO" id="GO:0005975">
    <property type="term" value="P:carbohydrate metabolic process"/>
    <property type="evidence" value="ECO:0007669"/>
    <property type="project" value="UniProtKB-ARBA"/>
</dbReference>
<keyword evidence="3" id="KW-1185">Reference proteome</keyword>
<evidence type="ECO:0000256" key="1">
    <source>
        <dbReference type="SAM" id="SignalP"/>
    </source>
</evidence>
<gene>
    <name evidence="2" type="ORF">SAMN05421748_101367</name>
</gene>
<dbReference type="OrthoDB" id="3288201at2"/>
<evidence type="ECO:0000313" key="2">
    <source>
        <dbReference type="EMBL" id="SNY04985.1"/>
    </source>
</evidence>